<keyword evidence="2" id="KW-0813">Transport</keyword>
<dbReference type="SUPFAM" id="SSF90123">
    <property type="entry name" value="ABC transporter transmembrane region"/>
    <property type="match status" value="1"/>
</dbReference>
<evidence type="ECO:0000256" key="6">
    <source>
        <dbReference type="ARBA" id="ARBA00022741"/>
    </source>
</evidence>
<keyword evidence="7 14" id="KW-0067">ATP-binding</keyword>
<gene>
    <name evidence="13" type="ORF">FHR37_003014</name>
    <name evidence="14" type="ORF">SAMN05421678_11763</name>
</gene>
<dbReference type="Proteomes" id="UP000533017">
    <property type="component" value="Unassembled WGS sequence"/>
</dbReference>
<dbReference type="PANTHER" id="PTHR43394">
    <property type="entry name" value="ATP-DEPENDENT PERMEASE MDL1, MITOCHONDRIAL"/>
    <property type="match status" value="1"/>
</dbReference>
<dbReference type="InterPro" id="IPR027417">
    <property type="entry name" value="P-loop_NTPase"/>
</dbReference>
<keyword evidence="3" id="KW-1003">Cell membrane</keyword>
<evidence type="ECO:0000313" key="13">
    <source>
        <dbReference type="EMBL" id="NYH84163.1"/>
    </source>
</evidence>
<feature type="transmembrane region" description="Helical" evidence="10">
    <location>
        <begin position="78"/>
        <end position="96"/>
    </location>
</feature>
<keyword evidence="4" id="KW-0997">Cell inner membrane</keyword>
<dbReference type="EMBL" id="FOOI01000017">
    <property type="protein sequence ID" value="SFH41175.1"/>
    <property type="molecule type" value="Genomic_DNA"/>
</dbReference>
<comment type="subcellular location">
    <subcellularLocation>
        <location evidence="1">Cell membrane</location>
        <topology evidence="1">Multi-pass membrane protein</topology>
    </subcellularLocation>
</comment>
<dbReference type="Pfam" id="PF00005">
    <property type="entry name" value="ABC_tran"/>
    <property type="match status" value="1"/>
</dbReference>
<reference evidence="13 16" key="2">
    <citation type="submission" date="2020-07" db="EMBL/GenBank/DDBJ databases">
        <title>Sequencing the genomes of 1000 actinobacteria strains.</title>
        <authorList>
            <person name="Klenk H.-P."/>
        </authorList>
    </citation>
    <scope>NUCLEOTIDE SEQUENCE [LARGE SCALE GENOMIC DNA]</scope>
    <source>
        <strain evidence="13 16">DSM 45117</strain>
    </source>
</reference>
<evidence type="ECO:0000256" key="1">
    <source>
        <dbReference type="ARBA" id="ARBA00004651"/>
    </source>
</evidence>
<evidence type="ECO:0000256" key="9">
    <source>
        <dbReference type="ARBA" id="ARBA00023136"/>
    </source>
</evidence>
<dbReference type="CDD" id="cd07346">
    <property type="entry name" value="ABC_6TM_exporters"/>
    <property type="match status" value="1"/>
</dbReference>
<keyword evidence="9 10" id="KW-0472">Membrane</keyword>
<dbReference type="STRING" id="504797.SAMN05421678_11763"/>
<reference evidence="14 15" key="1">
    <citation type="submission" date="2016-10" db="EMBL/GenBank/DDBJ databases">
        <authorList>
            <person name="de Groot N.N."/>
        </authorList>
    </citation>
    <scope>NUCLEOTIDE SEQUENCE [LARGE SCALE GENOMIC DNA]</scope>
    <source>
        <strain evidence="14 15">CPCC 202808</strain>
    </source>
</reference>
<evidence type="ECO:0000256" key="4">
    <source>
        <dbReference type="ARBA" id="ARBA00022519"/>
    </source>
</evidence>
<evidence type="ECO:0000256" key="3">
    <source>
        <dbReference type="ARBA" id="ARBA00022475"/>
    </source>
</evidence>
<dbReference type="RefSeq" id="WP_092887876.1">
    <property type="nucleotide sequence ID" value="NZ_FOOI01000017.1"/>
</dbReference>
<dbReference type="InterPro" id="IPR036640">
    <property type="entry name" value="ABC1_TM_sf"/>
</dbReference>
<evidence type="ECO:0000256" key="7">
    <source>
        <dbReference type="ARBA" id="ARBA00022840"/>
    </source>
</evidence>
<dbReference type="PROSITE" id="PS50893">
    <property type="entry name" value="ABC_TRANSPORTER_2"/>
    <property type="match status" value="1"/>
</dbReference>
<dbReference type="InterPro" id="IPR011527">
    <property type="entry name" value="ABC1_TM_dom"/>
</dbReference>
<dbReference type="InterPro" id="IPR039421">
    <property type="entry name" value="Type_1_exporter"/>
</dbReference>
<proteinExistence type="predicted"/>
<protein>
    <submittedName>
        <fullName evidence="13">ATP-binding cassette subfamily C protein</fullName>
    </submittedName>
    <submittedName>
        <fullName evidence="14">ATP-binding cassette, subfamily C</fullName>
    </submittedName>
</protein>
<evidence type="ECO:0000256" key="5">
    <source>
        <dbReference type="ARBA" id="ARBA00022692"/>
    </source>
</evidence>
<evidence type="ECO:0000259" key="12">
    <source>
        <dbReference type="PROSITE" id="PS50929"/>
    </source>
</evidence>
<evidence type="ECO:0000256" key="2">
    <source>
        <dbReference type="ARBA" id="ARBA00022448"/>
    </source>
</evidence>
<keyword evidence="16" id="KW-1185">Reference proteome</keyword>
<dbReference type="GO" id="GO:0016887">
    <property type="term" value="F:ATP hydrolysis activity"/>
    <property type="evidence" value="ECO:0007669"/>
    <property type="project" value="InterPro"/>
</dbReference>
<dbReference type="GO" id="GO:0015421">
    <property type="term" value="F:ABC-type oligopeptide transporter activity"/>
    <property type="evidence" value="ECO:0007669"/>
    <property type="project" value="TreeGrafter"/>
</dbReference>
<feature type="domain" description="ABC transmembrane type-1" evidence="12">
    <location>
        <begin position="40"/>
        <end position="321"/>
    </location>
</feature>
<sequence length="599" mass="63238">MTASVVPATTDAGHLPVATAAAVRRSTVSLVRREPLAFGLVVGLNVLATSAGLAGPFLLGRIVNSVGRGADVAGIDRLAALIVVFAALQFVLTRYARLIAVRLGERLSAHIREQFLERVLTLPARIVEKASLGDLSARAGGDVSAVSATMRMAIPDVFIAVIQTLMILVAVAVVSPLLGLCSVIGLSGIWFAARWYLRRARSAYLSMGAANSTMAEVLATTAAGARTVEALSLQRERLHASLAAIERARGTRLRALRLRTVLYSIVDVSYVLPLVGALLVGGVLYERGAVSLGSIVAVALYLRQLQGPIDVLEIWIDQLQSSAASFARLEGVADLAAPQDGAPPEPAHDRVEIRGVRFAYDGRPDVLHGIDLDLRPGERLAVVGASGAGKSTVARLVAGIDEPRTGSVTVGGVPVSQLSVAQLRRQIVLVTQDHHVFRGTIRDNLRIASVASGDAELRAALEAVGATWFHDLPDGLDTELGSELVRLDAGQAQQLSLARVVLADPHTVILDEATAMLDPTTARRAERALSAVLSGRSVLAIAHRLHTAHDADRVAVMDSGRIIEIGTHGELIEQGGTYAALWSTWHGTPRAEPRVDASG</sequence>
<dbReference type="PROSITE" id="PS50929">
    <property type="entry name" value="ABC_TM1F"/>
    <property type="match status" value="1"/>
</dbReference>
<organism evidence="14 15">
    <name type="scientific">Actinopolymorpha cephalotaxi</name>
    <dbReference type="NCBI Taxonomy" id="504797"/>
    <lineage>
        <taxon>Bacteria</taxon>
        <taxon>Bacillati</taxon>
        <taxon>Actinomycetota</taxon>
        <taxon>Actinomycetes</taxon>
        <taxon>Propionibacteriales</taxon>
        <taxon>Actinopolymorphaceae</taxon>
        <taxon>Actinopolymorpha</taxon>
    </lineage>
</organism>
<dbReference type="GO" id="GO:0005524">
    <property type="term" value="F:ATP binding"/>
    <property type="evidence" value="ECO:0007669"/>
    <property type="project" value="UniProtKB-KW"/>
</dbReference>
<keyword evidence="5 10" id="KW-0812">Transmembrane</keyword>
<dbReference type="SMART" id="SM00382">
    <property type="entry name" value="AAA"/>
    <property type="match status" value="1"/>
</dbReference>
<keyword evidence="8 10" id="KW-1133">Transmembrane helix</keyword>
<dbReference type="EMBL" id="JACBZA010000001">
    <property type="protein sequence ID" value="NYH84163.1"/>
    <property type="molecule type" value="Genomic_DNA"/>
</dbReference>
<feature type="transmembrane region" description="Helical" evidence="10">
    <location>
        <begin position="36"/>
        <end position="58"/>
    </location>
</feature>
<dbReference type="OrthoDB" id="9806127at2"/>
<dbReference type="AlphaFoldDB" id="A0A1I2ZU87"/>
<evidence type="ECO:0000256" key="10">
    <source>
        <dbReference type="SAM" id="Phobius"/>
    </source>
</evidence>
<accession>A0A1I2ZU87</accession>
<evidence type="ECO:0000259" key="11">
    <source>
        <dbReference type="PROSITE" id="PS50893"/>
    </source>
</evidence>
<dbReference type="InterPro" id="IPR003593">
    <property type="entry name" value="AAA+_ATPase"/>
</dbReference>
<dbReference type="Gene3D" id="1.20.1560.10">
    <property type="entry name" value="ABC transporter type 1, transmembrane domain"/>
    <property type="match status" value="1"/>
</dbReference>
<dbReference type="InterPro" id="IPR003439">
    <property type="entry name" value="ABC_transporter-like_ATP-bd"/>
</dbReference>
<evidence type="ECO:0000313" key="14">
    <source>
        <dbReference type="EMBL" id="SFH41175.1"/>
    </source>
</evidence>
<dbReference type="FunFam" id="3.40.50.300:FF:001001">
    <property type="entry name" value="Multidrug ABC transporter ATP-binding protein"/>
    <property type="match status" value="1"/>
</dbReference>
<dbReference type="PANTHER" id="PTHR43394:SF1">
    <property type="entry name" value="ATP-BINDING CASSETTE SUB-FAMILY B MEMBER 10, MITOCHONDRIAL"/>
    <property type="match status" value="1"/>
</dbReference>
<dbReference type="Gene3D" id="3.40.50.300">
    <property type="entry name" value="P-loop containing nucleotide triphosphate hydrolases"/>
    <property type="match status" value="1"/>
</dbReference>
<feature type="transmembrane region" description="Helical" evidence="10">
    <location>
        <begin position="261"/>
        <end position="285"/>
    </location>
</feature>
<evidence type="ECO:0000313" key="16">
    <source>
        <dbReference type="Proteomes" id="UP000533017"/>
    </source>
</evidence>
<evidence type="ECO:0000256" key="8">
    <source>
        <dbReference type="ARBA" id="ARBA00022989"/>
    </source>
</evidence>
<dbReference type="Pfam" id="PF00664">
    <property type="entry name" value="ABC_membrane"/>
    <property type="match status" value="1"/>
</dbReference>
<name>A0A1I2ZU87_9ACTN</name>
<evidence type="ECO:0000313" key="15">
    <source>
        <dbReference type="Proteomes" id="UP000199052"/>
    </source>
</evidence>
<feature type="domain" description="ABC transporter" evidence="11">
    <location>
        <begin position="351"/>
        <end position="584"/>
    </location>
</feature>
<dbReference type="GO" id="GO:0005886">
    <property type="term" value="C:plasma membrane"/>
    <property type="evidence" value="ECO:0007669"/>
    <property type="project" value="UniProtKB-SubCell"/>
</dbReference>
<dbReference type="SUPFAM" id="SSF52540">
    <property type="entry name" value="P-loop containing nucleoside triphosphate hydrolases"/>
    <property type="match status" value="1"/>
</dbReference>
<dbReference type="Proteomes" id="UP000199052">
    <property type="component" value="Unassembled WGS sequence"/>
</dbReference>
<feature type="transmembrane region" description="Helical" evidence="10">
    <location>
        <begin position="177"/>
        <end position="197"/>
    </location>
</feature>
<feature type="transmembrane region" description="Helical" evidence="10">
    <location>
        <begin position="153"/>
        <end position="171"/>
    </location>
</feature>
<keyword evidence="6" id="KW-0547">Nucleotide-binding</keyword>